<keyword evidence="3" id="KW-1185">Reference proteome</keyword>
<dbReference type="AlphaFoldDB" id="B9TJJ3"/>
<name>B9TJJ3_RICCO</name>
<reference evidence="3" key="1">
    <citation type="journal article" date="2010" name="Nat. Biotechnol.">
        <title>Draft genome sequence of the oilseed species Ricinus communis.</title>
        <authorList>
            <person name="Chan A.P."/>
            <person name="Crabtree J."/>
            <person name="Zhao Q."/>
            <person name="Lorenzi H."/>
            <person name="Orvis J."/>
            <person name="Puiu D."/>
            <person name="Melake-Berhan A."/>
            <person name="Jones K.M."/>
            <person name="Redman J."/>
            <person name="Chen G."/>
            <person name="Cahoon E.B."/>
            <person name="Gedil M."/>
            <person name="Stanke M."/>
            <person name="Haas B.J."/>
            <person name="Wortman J.R."/>
            <person name="Fraser-Liggett C.M."/>
            <person name="Ravel J."/>
            <person name="Rabinowicz P.D."/>
        </authorList>
    </citation>
    <scope>NUCLEOTIDE SEQUENCE [LARGE SCALE GENOMIC DNA]</scope>
    <source>
        <strain evidence="3">cv. Hale</strain>
    </source>
</reference>
<gene>
    <name evidence="2" type="ORF">RCOM_2149240</name>
</gene>
<dbReference type="Pfam" id="PF01814">
    <property type="entry name" value="Hemerythrin"/>
    <property type="match status" value="1"/>
</dbReference>
<dbReference type="InParanoid" id="B9TJJ3"/>
<sequence>MMNLDKYRREHADIISHVQQLKRLSAQGIALQAVAIAREVIAMSSLIKLHLSVEDRYLYPALQKADPALAAKALQYQQEMADISAQYGQFSRQWNDAQRIAEQPEHFRADANRVLKTLFERIGRENREFYPMVEAA</sequence>
<accession>B9TJJ3</accession>
<dbReference type="Proteomes" id="UP000008311">
    <property type="component" value="Unassembled WGS sequence"/>
</dbReference>
<organism evidence="2 3">
    <name type="scientific">Ricinus communis</name>
    <name type="common">Castor bean</name>
    <dbReference type="NCBI Taxonomy" id="3988"/>
    <lineage>
        <taxon>Eukaryota</taxon>
        <taxon>Viridiplantae</taxon>
        <taxon>Streptophyta</taxon>
        <taxon>Embryophyta</taxon>
        <taxon>Tracheophyta</taxon>
        <taxon>Spermatophyta</taxon>
        <taxon>Magnoliopsida</taxon>
        <taxon>eudicotyledons</taxon>
        <taxon>Gunneridae</taxon>
        <taxon>Pentapetalae</taxon>
        <taxon>rosids</taxon>
        <taxon>fabids</taxon>
        <taxon>Malpighiales</taxon>
        <taxon>Euphorbiaceae</taxon>
        <taxon>Acalyphoideae</taxon>
        <taxon>Acalypheae</taxon>
        <taxon>Ricinus</taxon>
    </lineage>
</organism>
<evidence type="ECO:0000259" key="1">
    <source>
        <dbReference type="Pfam" id="PF01814"/>
    </source>
</evidence>
<dbReference type="InterPro" id="IPR012312">
    <property type="entry name" value="Hemerythrin-like"/>
</dbReference>
<proteinExistence type="predicted"/>
<evidence type="ECO:0000313" key="2">
    <source>
        <dbReference type="EMBL" id="EEF23970.1"/>
    </source>
</evidence>
<protein>
    <recommendedName>
        <fullName evidence="1">Hemerythrin-like domain-containing protein</fullName>
    </recommendedName>
</protein>
<dbReference type="Gene3D" id="1.20.120.520">
    <property type="entry name" value="nmb1532 protein domain like"/>
    <property type="match status" value="1"/>
</dbReference>
<dbReference type="EMBL" id="EQ984001">
    <property type="protein sequence ID" value="EEF23970.1"/>
    <property type="molecule type" value="Genomic_DNA"/>
</dbReference>
<evidence type="ECO:0000313" key="3">
    <source>
        <dbReference type="Proteomes" id="UP000008311"/>
    </source>
</evidence>
<feature type="domain" description="Hemerythrin-like" evidence="1">
    <location>
        <begin position="4"/>
        <end position="133"/>
    </location>
</feature>